<evidence type="ECO:0000256" key="4">
    <source>
        <dbReference type="SAM" id="Phobius"/>
    </source>
</evidence>
<feature type="compositionally biased region" description="Low complexity" evidence="3">
    <location>
        <begin position="435"/>
        <end position="447"/>
    </location>
</feature>
<accession>A0AAN9XYI2</accession>
<evidence type="ECO:0000313" key="5">
    <source>
        <dbReference type="EMBL" id="KAK7575536.1"/>
    </source>
</evidence>
<feature type="transmembrane region" description="Helical" evidence="4">
    <location>
        <begin position="227"/>
        <end position="247"/>
    </location>
</feature>
<dbReference type="PROSITE" id="PS51155">
    <property type="entry name" value="CHIT_BIND_RR_2"/>
    <property type="match status" value="1"/>
</dbReference>
<feature type="compositionally biased region" description="Gly residues" evidence="3">
    <location>
        <begin position="574"/>
        <end position="590"/>
    </location>
</feature>
<dbReference type="EMBL" id="JBBCAQ010000036">
    <property type="protein sequence ID" value="KAK7575536.1"/>
    <property type="molecule type" value="Genomic_DNA"/>
</dbReference>
<evidence type="ECO:0000313" key="6">
    <source>
        <dbReference type="Proteomes" id="UP001367676"/>
    </source>
</evidence>
<sequence>MFANYEGLMKQLILASILVGHFSITTYLFYEIIFSGFTNRYDVLMNKIQSGLSAAISFISVCLTIWYHDIIKNTFDNLYKIDYTMESTGIKKAIMQPTASATKTTVKTITKKTDGSIKTVEIGLSFAMMLTYFFTKYIRYRYLTSYDIATSLRHSFTRTCCLTLGEFVLITFIKSMEAGRQRFTTLNRWINEEIDEGKLLLNNRESDEINSIYFDIMSFCDLILTSYQVQIFLTLISDVVIVIYMVLTAFNEFVSGSVALTAIIFCIVDPIIRLSQIVRVMSTATATISELNLFLMELVDKKLQFVVCGFLSLNNETLVVYVPSYLPDVFLWFQFLCITVLTTVIVKAEPPVSGYGGQSGSGGYASSGGHSSASQYASNGGYSSGGNSGVGASSYDSSRSQSGSGQSLSSNGYSSRGTSLYSQNTEVSFGTSAGFSSGSDFGSPPSTGGNGYGADSGFGGTGGGTGLGDDDGSSEPAKYEFSYEVHSPEHNVEFGHRETRDGDEAMGSYHVLLPDGRTQIVEYKADKNGYQPKVTYQEPKEGNNGGSGFGDGANGGSGYSSGGPGNDFASKLGAGYGSGPTGAGGNGGYPSGPTSSSSGSHNDISQGGYPAGSSIGGNGGHNVENSGYDSNSGNKFGGNQLGGAGGYAR</sequence>
<feature type="transmembrane region" description="Helical" evidence="4">
    <location>
        <begin position="50"/>
        <end position="67"/>
    </location>
</feature>
<dbReference type="PROSITE" id="PS00233">
    <property type="entry name" value="CHIT_BIND_RR_1"/>
    <property type="match status" value="1"/>
</dbReference>
<feature type="compositionally biased region" description="Gly residues" evidence="3">
    <location>
        <begin position="543"/>
        <end position="565"/>
    </location>
</feature>
<organism evidence="5 6">
    <name type="scientific">Parthenolecanium corni</name>
    <dbReference type="NCBI Taxonomy" id="536013"/>
    <lineage>
        <taxon>Eukaryota</taxon>
        <taxon>Metazoa</taxon>
        <taxon>Ecdysozoa</taxon>
        <taxon>Arthropoda</taxon>
        <taxon>Hexapoda</taxon>
        <taxon>Insecta</taxon>
        <taxon>Pterygota</taxon>
        <taxon>Neoptera</taxon>
        <taxon>Paraneoptera</taxon>
        <taxon>Hemiptera</taxon>
        <taxon>Sternorrhyncha</taxon>
        <taxon>Coccoidea</taxon>
        <taxon>Coccidae</taxon>
        <taxon>Parthenolecanium</taxon>
    </lineage>
</organism>
<keyword evidence="4" id="KW-0812">Transmembrane</keyword>
<feature type="transmembrane region" description="Helical" evidence="4">
    <location>
        <begin position="253"/>
        <end position="272"/>
    </location>
</feature>
<feature type="region of interest" description="Disordered" evidence="3">
    <location>
        <begin position="388"/>
        <end position="417"/>
    </location>
</feature>
<feature type="compositionally biased region" description="Low complexity" evidence="3">
    <location>
        <begin position="390"/>
        <end position="417"/>
    </location>
</feature>
<gene>
    <name evidence="5" type="ORF">V9T40_011822</name>
</gene>
<keyword evidence="1 2" id="KW-0193">Cuticle</keyword>
<dbReference type="GO" id="GO:0042302">
    <property type="term" value="F:structural constituent of cuticle"/>
    <property type="evidence" value="ECO:0007669"/>
    <property type="project" value="UniProtKB-UniRule"/>
</dbReference>
<dbReference type="PANTHER" id="PTHR12236">
    <property type="entry name" value="STRUCTURAL CONTITUENT OF CUTICLE"/>
    <property type="match status" value="1"/>
</dbReference>
<feature type="compositionally biased region" description="Gly residues" evidence="3">
    <location>
        <begin position="635"/>
        <end position="649"/>
    </location>
</feature>
<evidence type="ECO:0000256" key="3">
    <source>
        <dbReference type="SAM" id="MobiDB-lite"/>
    </source>
</evidence>
<keyword evidence="4" id="KW-0472">Membrane</keyword>
<dbReference type="GO" id="GO:0005615">
    <property type="term" value="C:extracellular space"/>
    <property type="evidence" value="ECO:0007669"/>
    <property type="project" value="TreeGrafter"/>
</dbReference>
<name>A0AAN9XYI2_9HEMI</name>
<proteinExistence type="predicted"/>
<evidence type="ECO:0000256" key="2">
    <source>
        <dbReference type="PROSITE-ProRule" id="PRU00497"/>
    </source>
</evidence>
<protein>
    <recommendedName>
        <fullName evidence="7">Pro-resilin</fullName>
    </recommendedName>
</protein>
<feature type="compositionally biased region" description="Polar residues" evidence="3">
    <location>
        <begin position="623"/>
        <end position="632"/>
    </location>
</feature>
<dbReference type="Pfam" id="PF00379">
    <property type="entry name" value="Chitin_bind_4"/>
    <property type="match status" value="1"/>
</dbReference>
<feature type="transmembrane region" description="Helical" evidence="4">
    <location>
        <begin position="117"/>
        <end position="135"/>
    </location>
</feature>
<dbReference type="InterPro" id="IPR031311">
    <property type="entry name" value="CHIT_BIND_RR_consensus"/>
</dbReference>
<reference evidence="5 6" key="1">
    <citation type="submission" date="2024-03" db="EMBL/GenBank/DDBJ databases">
        <title>Adaptation during the transition from Ophiocordyceps entomopathogen to insect associate is accompanied by gene loss and intensified selection.</title>
        <authorList>
            <person name="Ward C.M."/>
            <person name="Onetto C.A."/>
            <person name="Borneman A.R."/>
        </authorList>
    </citation>
    <scope>NUCLEOTIDE SEQUENCE [LARGE SCALE GENOMIC DNA]</scope>
    <source>
        <strain evidence="5">AWRI1</strain>
        <tissue evidence="5">Single Adult Female</tissue>
    </source>
</reference>
<feature type="region of interest" description="Disordered" evidence="3">
    <location>
        <begin position="435"/>
        <end position="477"/>
    </location>
</feature>
<comment type="caution">
    <text evidence="5">The sequence shown here is derived from an EMBL/GenBank/DDBJ whole genome shotgun (WGS) entry which is preliminary data.</text>
</comment>
<dbReference type="InterPro" id="IPR051217">
    <property type="entry name" value="Insect_Cuticle_Struc_Prot"/>
</dbReference>
<keyword evidence="4" id="KW-1133">Transmembrane helix</keyword>
<dbReference type="GO" id="GO:0031012">
    <property type="term" value="C:extracellular matrix"/>
    <property type="evidence" value="ECO:0007669"/>
    <property type="project" value="TreeGrafter"/>
</dbReference>
<feature type="compositionally biased region" description="Gly residues" evidence="3">
    <location>
        <begin position="448"/>
        <end position="467"/>
    </location>
</feature>
<feature type="compositionally biased region" description="Low complexity" evidence="3">
    <location>
        <begin position="591"/>
        <end position="600"/>
    </location>
</feature>
<dbReference type="AlphaFoldDB" id="A0AAN9XYI2"/>
<dbReference type="InterPro" id="IPR000618">
    <property type="entry name" value="Insect_cuticle"/>
</dbReference>
<keyword evidence="6" id="KW-1185">Reference proteome</keyword>
<evidence type="ECO:0000256" key="1">
    <source>
        <dbReference type="ARBA" id="ARBA00022460"/>
    </source>
</evidence>
<dbReference type="PANTHER" id="PTHR12236:SF98">
    <property type="entry name" value="CUTICULAR PROTEIN 56F"/>
    <property type="match status" value="1"/>
</dbReference>
<feature type="transmembrane region" description="Helical" evidence="4">
    <location>
        <begin position="12"/>
        <end position="30"/>
    </location>
</feature>
<feature type="region of interest" description="Disordered" evidence="3">
    <location>
        <begin position="530"/>
        <end position="649"/>
    </location>
</feature>
<evidence type="ECO:0008006" key="7">
    <source>
        <dbReference type="Google" id="ProtNLM"/>
    </source>
</evidence>
<dbReference type="Proteomes" id="UP001367676">
    <property type="component" value="Unassembled WGS sequence"/>
</dbReference>